<proteinExistence type="predicted"/>
<keyword evidence="1" id="KW-0812">Transmembrane</keyword>
<comment type="caution">
    <text evidence="2">The sequence shown here is derived from an EMBL/GenBank/DDBJ whole genome shotgun (WGS) entry which is preliminary data.</text>
</comment>
<evidence type="ECO:0000313" key="2">
    <source>
        <dbReference type="EMBL" id="KIE48213.1"/>
    </source>
</evidence>
<reference evidence="2 3" key="1">
    <citation type="journal article" date="2015" name="Infect. Genet. Evol.">
        <title>Genomic sequences of six botulinum neurotoxin-producing strains representing three clostridial species illustrate the mobility and diversity of botulinum neurotoxin genes.</title>
        <authorList>
            <person name="Smith T.J."/>
            <person name="Hill K.K."/>
            <person name="Xie G."/>
            <person name="Foley B.T."/>
            <person name="Williamson C.H."/>
            <person name="Foster J.T."/>
            <person name="Johnson S.L."/>
            <person name="Chertkov O."/>
            <person name="Teshima H."/>
            <person name="Gibbons H.S."/>
            <person name="Johnsky L.A."/>
            <person name="Karavis M.A."/>
            <person name="Smith L.A."/>
        </authorList>
    </citation>
    <scope>NUCLEOTIDE SEQUENCE [LARGE SCALE GENOMIC DNA]</scope>
    <source>
        <strain evidence="2 3">CDC 2741</strain>
    </source>
</reference>
<feature type="transmembrane region" description="Helical" evidence="1">
    <location>
        <begin position="286"/>
        <end position="305"/>
    </location>
</feature>
<name>A0A0C1U913_9CLOT</name>
<keyword evidence="1" id="KW-0472">Membrane</keyword>
<accession>A0A0C1U913</accession>
<dbReference type="STRING" id="29341.RSJ17_09745"/>
<keyword evidence="1" id="KW-1133">Transmembrane helix</keyword>
<dbReference type="Proteomes" id="UP000031366">
    <property type="component" value="Unassembled WGS sequence"/>
</dbReference>
<dbReference type="AlphaFoldDB" id="A0A0C1U913"/>
<dbReference type="OrthoDB" id="3265333at2"/>
<gene>
    <name evidence="2" type="ORF">U732_3979</name>
</gene>
<sequence length="315" mass="36663">MIYNDEIYSNKMFLNSVLPLFKVLVEEKEVFKKFFRNKNGIIQICCLDENKKIGVHFVVREGNVKVIKTILENPDLELQFESIYEFNNFCKGKSKKLPKIKGAFKSGLLISTIKALSTLSKMLSFADIPNDEKEKDLLIKLYFYLISSGISQLNKASHPEIIKWTQKSPDRVYEWRVEGKPELSAYIRVKYGKSKAGRGQYKMSKPFLTMRFKNTDSALDILKDSDNLIKDNVNSHIIMEGATEYDAQIKSFMLLVKDLLSKDKKHEIYSLNKKLICKRKGKMRIIASKMFLAVLKMIFILIFFIKLKFYQEINN</sequence>
<keyword evidence="3" id="KW-1185">Reference proteome</keyword>
<protein>
    <submittedName>
        <fullName evidence="2">Uncharacterized protein</fullName>
    </submittedName>
</protein>
<evidence type="ECO:0000313" key="3">
    <source>
        <dbReference type="Proteomes" id="UP000031366"/>
    </source>
</evidence>
<organism evidence="2 3">
    <name type="scientific">Clostridium argentinense CDC 2741</name>
    <dbReference type="NCBI Taxonomy" id="1418104"/>
    <lineage>
        <taxon>Bacteria</taxon>
        <taxon>Bacillati</taxon>
        <taxon>Bacillota</taxon>
        <taxon>Clostridia</taxon>
        <taxon>Eubacteriales</taxon>
        <taxon>Clostridiaceae</taxon>
        <taxon>Clostridium</taxon>
    </lineage>
</organism>
<dbReference type="RefSeq" id="WP_052267866.1">
    <property type="nucleotide sequence ID" value="NZ_AYSO01000011.1"/>
</dbReference>
<evidence type="ECO:0000256" key="1">
    <source>
        <dbReference type="SAM" id="Phobius"/>
    </source>
</evidence>
<dbReference type="EMBL" id="AYSO01000011">
    <property type="protein sequence ID" value="KIE48213.1"/>
    <property type="molecule type" value="Genomic_DNA"/>
</dbReference>